<evidence type="ECO:0000256" key="13">
    <source>
        <dbReference type="ARBA" id="ARBA00034000"/>
    </source>
</evidence>
<gene>
    <name evidence="16" type="ORF">OEV98_12305</name>
</gene>
<evidence type="ECO:0000256" key="10">
    <source>
        <dbReference type="ARBA" id="ARBA00022989"/>
    </source>
</evidence>
<dbReference type="PANTHER" id="PTHR30627:SF2">
    <property type="entry name" value="PEPTIDOGLYCAN D,D-TRANSPEPTIDASE MRDA"/>
    <property type="match status" value="1"/>
</dbReference>
<dbReference type="InterPro" id="IPR001460">
    <property type="entry name" value="PCN-bd_Tpept"/>
</dbReference>
<evidence type="ECO:0000256" key="9">
    <source>
        <dbReference type="ARBA" id="ARBA00022984"/>
    </source>
</evidence>
<feature type="domain" description="Penicillin-binding protein dimerisation" evidence="15">
    <location>
        <begin position="61"/>
        <end position="297"/>
    </location>
</feature>
<dbReference type="GO" id="GO:0005886">
    <property type="term" value="C:plasma membrane"/>
    <property type="evidence" value="ECO:0007669"/>
    <property type="project" value="UniProtKB-SubCell"/>
</dbReference>
<evidence type="ECO:0000256" key="1">
    <source>
        <dbReference type="ARBA" id="ARBA00004167"/>
    </source>
</evidence>
<name>A0AAE3LNX2_9BACI</name>
<dbReference type="SUPFAM" id="SSF56519">
    <property type="entry name" value="Penicillin binding protein dimerisation domain"/>
    <property type="match status" value="1"/>
</dbReference>
<evidence type="ECO:0000256" key="12">
    <source>
        <dbReference type="ARBA" id="ARBA00023316"/>
    </source>
</evidence>
<keyword evidence="17" id="KW-1185">Reference proteome</keyword>
<feature type="domain" description="Penicillin-binding protein transpeptidase" evidence="14">
    <location>
        <begin position="344"/>
        <end position="647"/>
    </location>
</feature>
<evidence type="ECO:0000256" key="11">
    <source>
        <dbReference type="ARBA" id="ARBA00023136"/>
    </source>
</evidence>
<keyword evidence="8" id="KW-0133">Cell shape</keyword>
<dbReference type="GO" id="GO:0008360">
    <property type="term" value="P:regulation of cell shape"/>
    <property type="evidence" value="ECO:0007669"/>
    <property type="project" value="UniProtKB-KW"/>
</dbReference>
<dbReference type="AlphaFoldDB" id="A0AAE3LNX2"/>
<comment type="caution">
    <text evidence="16">The sequence shown here is derived from an EMBL/GenBank/DDBJ whole genome shotgun (WGS) entry which is preliminary data.</text>
</comment>
<evidence type="ECO:0000259" key="15">
    <source>
        <dbReference type="Pfam" id="PF03717"/>
    </source>
</evidence>
<sequence length="669" mass="75547">MMELQRRKKTINLSLRMNLLFFGVFLLFSILILRLGMVQIIHGEVYKQQVEETGNDIVNYPVPRGEIYDRNYNKIVTNMPEMAIIYTPPKNPQPQDLLKTAKKLAQYIQMTEEDIEAVTVRDKKDIWLLENKNGEEKITEDEEQQYENDTLSDSDLYKLKLERITEEELESINGNVASIYRKLFSAVALNPTIVKNKGVTNEEFAQVSENLSEMPGVDVSTDWQRGYPYDTVMSSVLGTVKQGLPVERLQYYTSKGYYLNDRYGSSYIEELYEDILRGTKAKEKIITNKQGDIVETVAVSEGQGGHDLVLTIDMELQAEVEKIIQEELLQMIAYPRTETLDSAFVVVMNPKTGELLTLAGKQYDRDSKSFNEYSHGTFTQAFEPGSAVKGATVLTGYQTGVLKPGDVKVDAPLNIADTPEKSSYRPLGRLNDLDALRLSSNVYMWLTVIDIMDGHYVPGGKLPLNEEKIETIRYYFSQFGLGVKTGIGFEKEVEGLEGAPNIDIAIGQLDTYTPIQLAQYVSTIANDGYRMKPIIVKEILTKEKDGDSNGQIVEEMQPTVLNRVDMKDEWIKRVQEGFWLVTHGSGGTASSYFANEPYDAAGKTGTAQSYKNGIETWNSSFVGYAPYDDPEVAISVIVPNAYYDDQPTPYTISSRIAQRVFRAYYDLKN</sequence>
<comment type="similarity">
    <text evidence="4">Belongs to the transpeptidase family.</text>
</comment>
<dbReference type="EC" id="3.4.16.4" evidence="5"/>
<organism evidence="16 17">
    <name type="scientific">Perspicuibacillus lycopersici</name>
    <dbReference type="NCBI Taxonomy" id="1325689"/>
    <lineage>
        <taxon>Bacteria</taxon>
        <taxon>Bacillati</taxon>
        <taxon>Bacillota</taxon>
        <taxon>Bacilli</taxon>
        <taxon>Bacillales</taxon>
        <taxon>Bacillaceae</taxon>
        <taxon>Perspicuibacillus</taxon>
    </lineage>
</organism>
<dbReference type="GO" id="GO:0009252">
    <property type="term" value="P:peptidoglycan biosynthetic process"/>
    <property type="evidence" value="ECO:0007669"/>
    <property type="project" value="UniProtKB-KW"/>
</dbReference>
<keyword evidence="9" id="KW-0573">Peptidoglycan synthesis</keyword>
<dbReference type="GO" id="GO:0008658">
    <property type="term" value="F:penicillin binding"/>
    <property type="evidence" value="ECO:0007669"/>
    <property type="project" value="InterPro"/>
</dbReference>
<evidence type="ECO:0000256" key="5">
    <source>
        <dbReference type="ARBA" id="ARBA00012448"/>
    </source>
</evidence>
<dbReference type="GO" id="GO:0071555">
    <property type="term" value="P:cell wall organization"/>
    <property type="evidence" value="ECO:0007669"/>
    <property type="project" value="UniProtKB-KW"/>
</dbReference>
<keyword evidence="12" id="KW-0961">Cell wall biogenesis/degradation</keyword>
<dbReference type="GO" id="GO:0009002">
    <property type="term" value="F:serine-type D-Ala-D-Ala carboxypeptidase activity"/>
    <property type="evidence" value="ECO:0007669"/>
    <property type="project" value="UniProtKB-EC"/>
</dbReference>
<dbReference type="InterPro" id="IPR012338">
    <property type="entry name" value="Beta-lactam/transpept-like"/>
</dbReference>
<dbReference type="EMBL" id="JAOUSF010000004">
    <property type="protein sequence ID" value="MCU9614322.1"/>
    <property type="molecule type" value="Genomic_DNA"/>
</dbReference>
<dbReference type="Pfam" id="PF00905">
    <property type="entry name" value="Transpeptidase"/>
    <property type="match status" value="1"/>
</dbReference>
<dbReference type="InterPro" id="IPR036138">
    <property type="entry name" value="PBP_dimer_sf"/>
</dbReference>
<dbReference type="Pfam" id="PF03717">
    <property type="entry name" value="PBP_dimer"/>
    <property type="match status" value="1"/>
</dbReference>
<comment type="pathway">
    <text evidence="3">Cell wall biogenesis; peptidoglycan biosynthesis.</text>
</comment>
<evidence type="ECO:0000256" key="3">
    <source>
        <dbReference type="ARBA" id="ARBA00004752"/>
    </source>
</evidence>
<dbReference type="SUPFAM" id="SSF56601">
    <property type="entry name" value="beta-lactamase/transpeptidase-like"/>
    <property type="match status" value="1"/>
</dbReference>
<keyword evidence="11" id="KW-0472">Membrane</keyword>
<dbReference type="Gene3D" id="1.10.10.1230">
    <property type="entry name" value="Penicillin-binding protein, N-terminal non-catalytic domain, head sub-domain"/>
    <property type="match status" value="1"/>
</dbReference>
<dbReference type="Gene3D" id="3.40.710.10">
    <property type="entry name" value="DD-peptidase/beta-lactamase superfamily"/>
    <property type="match status" value="1"/>
</dbReference>
<evidence type="ECO:0000259" key="14">
    <source>
        <dbReference type="Pfam" id="PF00905"/>
    </source>
</evidence>
<accession>A0AAE3LNX2</accession>
<dbReference type="Proteomes" id="UP001209318">
    <property type="component" value="Unassembled WGS sequence"/>
</dbReference>
<dbReference type="InterPro" id="IPR005311">
    <property type="entry name" value="PBP_dimer"/>
</dbReference>
<evidence type="ECO:0000313" key="17">
    <source>
        <dbReference type="Proteomes" id="UP001209318"/>
    </source>
</evidence>
<dbReference type="Gene3D" id="3.90.1310.10">
    <property type="entry name" value="Penicillin-binding protein 2a (Domain 2)"/>
    <property type="match status" value="1"/>
</dbReference>
<keyword evidence="10" id="KW-1133">Transmembrane helix</keyword>
<dbReference type="GO" id="GO:0071972">
    <property type="term" value="F:peptidoglycan L,D-transpeptidase activity"/>
    <property type="evidence" value="ECO:0007669"/>
    <property type="project" value="TreeGrafter"/>
</dbReference>
<evidence type="ECO:0000256" key="2">
    <source>
        <dbReference type="ARBA" id="ARBA00004236"/>
    </source>
</evidence>
<comment type="subcellular location">
    <subcellularLocation>
        <location evidence="2">Cell membrane</location>
    </subcellularLocation>
    <subcellularLocation>
        <location evidence="1">Membrane</location>
        <topology evidence="1">Single-pass membrane protein</topology>
    </subcellularLocation>
</comment>
<comment type="catalytic activity">
    <reaction evidence="13">
        <text>Preferential cleavage: (Ac)2-L-Lys-D-Ala-|-D-Ala. Also transpeptidation of peptidyl-alanyl moieties that are N-acyl substituents of D-alanine.</text>
        <dbReference type="EC" id="3.4.16.4"/>
    </reaction>
</comment>
<protein>
    <recommendedName>
        <fullName evidence="5">serine-type D-Ala-D-Ala carboxypeptidase</fullName>
        <ecNumber evidence="5">3.4.16.4</ecNumber>
    </recommendedName>
</protein>
<dbReference type="RefSeq" id="WP_263073600.1">
    <property type="nucleotide sequence ID" value="NZ_JAOUSF010000004.1"/>
</dbReference>
<dbReference type="InterPro" id="IPR050515">
    <property type="entry name" value="Beta-lactam/transpept"/>
</dbReference>
<dbReference type="PANTHER" id="PTHR30627">
    <property type="entry name" value="PEPTIDOGLYCAN D,D-TRANSPEPTIDASE"/>
    <property type="match status" value="1"/>
</dbReference>
<evidence type="ECO:0000256" key="8">
    <source>
        <dbReference type="ARBA" id="ARBA00022960"/>
    </source>
</evidence>
<evidence type="ECO:0000256" key="4">
    <source>
        <dbReference type="ARBA" id="ARBA00007171"/>
    </source>
</evidence>
<keyword evidence="6" id="KW-1003">Cell membrane</keyword>
<reference evidence="16" key="1">
    <citation type="submission" date="2022-10" db="EMBL/GenBank/DDBJ databases">
        <title>Description of Fervidibacillus gen. nov. in the family Fervidibacillaceae fam. nov. with two species, Fervidibacillus albus sp. nov., and Fervidibacillus halotolerans sp. nov., isolated from tidal flat sediments.</title>
        <authorList>
            <person name="Kwon K.K."/>
            <person name="Yang S.-H."/>
        </authorList>
    </citation>
    <scope>NUCLEOTIDE SEQUENCE</scope>
    <source>
        <strain evidence="16">JCM 19140</strain>
    </source>
</reference>
<evidence type="ECO:0000313" key="16">
    <source>
        <dbReference type="EMBL" id="MCU9614322.1"/>
    </source>
</evidence>
<evidence type="ECO:0000256" key="7">
    <source>
        <dbReference type="ARBA" id="ARBA00022692"/>
    </source>
</evidence>
<evidence type="ECO:0000256" key="6">
    <source>
        <dbReference type="ARBA" id="ARBA00022475"/>
    </source>
</evidence>
<keyword evidence="7" id="KW-0812">Transmembrane</keyword>
<proteinExistence type="inferred from homology"/>